<dbReference type="RefSeq" id="XP_008902634.1">
    <property type="nucleotide sequence ID" value="XM_008904386.1"/>
</dbReference>
<accession>W2QGM0</accession>
<dbReference type="AlphaFoldDB" id="W2QGM0"/>
<feature type="transmembrane region" description="Helical" evidence="8">
    <location>
        <begin position="613"/>
        <end position="635"/>
    </location>
</feature>
<comment type="subcellular location">
    <subcellularLocation>
        <location evidence="1">Membrane</location>
        <topology evidence="1">Multi-pass membrane protein</topology>
    </subcellularLocation>
</comment>
<dbReference type="InterPro" id="IPR013525">
    <property type="entry name" value="ABC2_TM"/>
</dbReference>
<evidence type="ECO:0000259" key="10">
    <source>
        <dbReference type="PROSITE" id="PS50893"/>
    </source>
</evidence>
<dbReference type="Pfam" id="PF00005">
    <property type="entry name" value="ABC_tran"/>
    <property type="match status" value="1"/>
</dbReference>
<keyword evidence="7 8" id="KW-0472">Membrane</keyword>
<reference evidence="11 12" key="2">
    <citation type="submission" date="2013-11" db="EMBL/GenBank/DDBJ databases">
        <title>The Genome Sequence of Phytophthora parasitica INRA-310.</title>
        <authorList>
            <consortium name="The Broad Institute Genomics Platform"/>
            <person name="Russ C."/>
            <person name="Tyler B."/>
            <person name="Panabieres F."/>
            <person name="Shan W."/>
            <person name="Tripathy S."/>
            <person name="Grunwald N."/>
            <person name="Machado M."/>
            <person name="Johnson C.S."/>
            <person name="Arredondo F."/>
            <person name="Hong C."/>
            <person name="Coffey M."/>
            <person name="Young S.K."/>
            <person name="Zeng Q."/>
            <person name="Gargeya S."/>
            <person name="Fitzgerald M."/>
            <person name="Abouelleil A."/>
            <person name="Alvarado L."/>
            <person name="Chapman S.B."/>
            <person name="Gainer-Dewar J."/>
            <person name="Goldberg J."/>
            <person name="Griggs A."/>
            <person name="Gujja S."/>
            <person name="Hansen M."/>
            <person name="Howarth C."/>
            <person name="Imamovic A."/>
            <person name="Ireland A."/>
            <person name="Larimer J."/>
            <person name="McCowan C."/>
            <person name="Murphy C."/>
            <person name="Pearson M."/>
            <person name="Poon T.W."/>
            <person name="Priest M."/>
            <person name="Roberts A."/>
            <person name="Saif S."/>
            <person name="Shea T."/>
            <person name="Sykes S."/>
            <person name="Wortman J."/>
            <person name="Nusbaum C."/>
            <person name="Birren B."/>
        </authorList>
    </citation>
    <scope>NUCLEOTIDE SEQUENCE [LARGE SCALE GENOMIC DNA]</scope>
    <source>
        <strain evidence="11 12">INRA-310</strain>
    </source>
</reference>
<keyword evidence="9" id="KW-0732">Signal</keyword>
<evidence type="ECO:0000313" key="11">
    <source>
        <dbReference type="EMBL" id="ETN11669.1"/>
    </source>
</evidence>
<dbReference type="Gene3D" id="3.40.50.300">
    <property type="entry name" value="P-loop containing nucleotide triphosphate hydrolases"/>
    <property type="match status" value="2"/>
</dbReference>
<dbReference type="Proteomes" id="UP000018817">
    <property type="component" value="Unassembled WGS sequence"/>
</dbReference>
<keyword evidence="3 8" id="KW-0812">Transmembrane</keyword>
<feature type="transmembrane region" description="Helical" evidence="8">
    <location>
        <begin position="47"/>
        <end position="65"/>
    </location>
</feature>
<evidence type="ECO:0000256" key="2">
    <source>
        <dbReference type="ARBA" id="ARBA00022448"/>
    </source>
</evidence>
<feature type="transmembrane region" description="Helical" evidence="8">
    <location>
        <begin position="518"/>
        <end position="536"/>
    </location>
</feature>
<evidence type="ECO:0000256" key="4">
    <source>
        <dbReference type="ARBA" id="ARBA00022741"/>
    </source>
</evidence>
<feature type="transmembrane region" description="Helical" evidence="8">
    <location>
        <begin position="489"/>
        <end position="506"/>
    </location>
</feature>
<organism evidence="11 12">
    <name type="scientific">Phytophthora nicotianae (strain INRA-310)</name>
    <name type="common">Phytophthora parasitica</name>
    <dbReference type="NCBI Taxonomy" id="761204"/>
    <lineage>
        <taxon>Eukaryota</taxon>
        <taxon>Sar</taxon>
        <taxon>Stramenopiles</taxon>
        <taxon>Oomycota</taxon>
        <taxon>Peronosporomycetes</taxon>
        <taxon>Peronosporales</taxon>
        <taxon>Peronosporaceae</taxon>
        <taxon>Phytophthora</taxon>
    </lineage>
</organism>
<feature type="domain" description="ABC transporter" evidence="10">
    <location>
        <begin position="188"/>
        <end position="394"/>
    </location>
</feature>
<dbReference type="GO" id="GO:0016020">
    <property type="term" value="C:membrane"/>
    <property type="evidence" value="ECO:0007669"/>
    <property type="project" value="UniProtKB-SubCell"/>
</dbReference>
<dbReference type="InterPro" id="IPR027417">
    <property type="entry name" value="P-loop_NTPase"/>
</dbReference>
<dbReference type="PROSITE" id="PS50893">
    <property type="entry name" value="ABC_TRANSPORTER_2"/>
    <property type="match status" value="1"/>
</dbReference>
<name>W2QGM0_PHYN3</name>
<keyword evidence="6 8" id="KW-1133">Transmembrane helix</keyword>
<dbReference type="InterPro" id="IPR003593">
    <property type="entry name" value="AAA+_ATPase"/>
</dbReference>
<dbReference type="Pfam" id="PF01061">
    <property type="entry name" value="ABC2_membrane"/>
    <property type="match status" value="2"/>
</dbReference>
<dbReference type="PANTHER" id="PTHR19241">
    <property type="entry name" value="ATP-BINDING CASSETTE TRANSPORTER"/>
    <property type="match status" value="1"/>
</dbReference>
<dbReference type="InterPro" id="IPR003439">
    <property type="entry name" value="ABC_transporter-like_ATP-bd"/>
</dbReference>
<dbReference type="SUPFAM" id="SSF52540">
    <property type="entry name" value="P-loop containing nucleoside triphosphate hydrolases"/>
    <property type="match status" value="1"/>
</dbReference>
<keyword evidence="5" id="KW-0067">ATP-binding</keyword>
<dbReference type="InterPro" id="IPR010929">
    <property type="entry name" value="PDR_CDR_ABC"/>
</dbReference>
<dbReference type="OMA" id="TIMYRER"/>
<dbReference type="SMART" id="SM00382">
    <property type="entry name" value="AAA"/>
    <property type="match status" value="1"/>
</dbReference>
<dbReference type="EMBL" id="KI669578">
    <property type="protein sequence ID" value="ETN11669.1"/>
    <property type="molecule type" value="Genomic_DNA"/>
</dbReference>
<dbReference type="GO" id="GO:0140359">
    <property type="term" value="F:ABC-type transporter activity"/>
    <property type="evidence" value="ECO:0007669"/>
    <property type="project" value="InterPro"/>
</dbReference>
<reference evidence="12" key="1">
    <citation type="submission" date="2011-12" db="EMBL/GenBank/DDBJ databases">
        <authorList>
            <consortium name="The Broad Institute Genome Sequencing Platform"/>
            <person name="Russ C."/>
            <person name="Tyler B."/>
            <person name="Panabieres F."/>
            <person name="Shan W."/>
            <person name="Tripathy S."/>
            <person name="Grunwald N."/>
            <person name="Machado M."/>
            <person name="Young S.K."/>
            <person name="Zeng Q."/>
            <person name="Gargeya S."/>
            <person name="Fitzgerald M."/>
            <person name="Haas B."/>
            <person name="Abouelleil A."/>
            <person name="Alvarado L."/>
            <person name="Arachchi H.M."/>
            <person name="Berlin A."/>
            <person name="Chapman S.B."/>
            <person name="Gearin G."/>
            <person name="Goldberg J."/>
            <person name="Griggs A."/>
            <person name="Gujja S."/>
            <person name="Hansen M."/>
            <person name="Heiman D."/>
            <person name="Howarth C."/>
            <person name="Larimer J."/>
            <person name="Lui A."/>
            <person name="MacDonald P.J.P."/>
            <person name="McCowen C."/>
            <person name="Montmayeur A."/>
            <person name="Murphy C."/>
            <person name="Neiman D."/>
            <person name="Pearson M."/>
            <person name="Priest M."/>
            <person name="Roberts A."/>
            <person name="Saif S."/>
            <person name="Shea T."/>
            <person name="Sisk P."/>
            <person name="Stolte C."/>
            <person name="Sykes S."/>
            <person name="Wortman J."/>
            <person name="Nusbaum C."/>
            <person name="Birren B."/>
        </authorList>
    </citation>
    <scope>NUCLEOTIDE SEQUENCE [LARGE SCALE GENOMIC DNA]</scope>
    <source>
        <strain evidence="12">INRA-310</strain>
    </source>
</reference>
<keyword evidence="4" id="KW-0547">Nucleotide-binding</keyword>
<evidence type="ECO:0000256" key="6">
    <source>
        <dbReference type="ARBA" id="ARBA00022989"/>
    </source>
</evidence>
<feature type="signal peptide" evidence="9">
    <location>
        <begin position="1"/>
        <end position="15"/>
    </location>
</feature>
<protein>
    <recommendedName>
        <fullName evidence="10">ABC transporter domain-containing protein</fullName>
    </recommendedName>
</protein>
<sequence length="643" mass="72037">MAFAAFFLFLSAAAPDLHVVEPISMTTTLFFILFGGFVVTKGNIPDYLVWLYWLNPVAWCVRSLAVSQYSDSRFDTCVYGDVDYCEKYGMTMGKYSLSLFEIPSETYWIWYGLVFMVCAYVFFMSLSVFFLEYRQFEGPEHVFINDDDIATTNATGGYNLVKTPRGAQNDTTMIDVPVREKNFIPVTIAFKDLWYTVPDPHNSKEWIDLLKGISGFALPGTITALIGSSGAGKTTLMDVIAGRKTEAIRRSTGYCEQMDVHSMASTFREALTFSAFLRQGADVSDSKKYDSMKRLTIGVELAAQPSIIFLDEPTSGLDARSAKLIMDGPKYSKYSTVFYCKNRGGESVFFGDLGENAVNLIDYFECIDGVQNLQSNYNPATWMLEMTPTKVMVMYIIPIPELIPCATKSVLSPLLLPTPAPITSFHSILPIADEGRASFYRERAAQTYNAFWYFIASSLAEIPYAFAATLLFMVGFYPSVGFTGVGSFFLYWFNMSLHVLLQAYIGEFMMYILPSMEVAAVLSMLLNTIFFLFMGYNPPANSIPTGYKWLYYISPHTYTFAILASIVFGDCPSDGKGFEVGCQVMTGTPPSLAGSTTVKEYMNDVFLVERGELWTNCGIVVAFIVFFRLLALLSLRYVNHQKK</sequence>
<evidence type="ECO:0000256" key="8">
    <source>
        <dbReference type="SAM" id="Phobius"/>
    </source>
</evidence>
<dbReference type="GeneID" id="20179099"/>
<feature type="transmembrane region" description="Helical" evidence="8">
    <location>
        <begin position="451"/>
        <end position="477"/>
    </location>
</feature>
<dbReference type="GO" id="GO:0016887">
    <property type="term" value="F:ATP hydrolysis activity"/>
    <property type="evidence" value="ECO:0007669"/>
    <property type="project" value="InterPro"/>
</dbReference>
<evidence type="ECO:0000256" key="5">
    <source>
        <dbReference type="ARBA" id="ARBA00022840"/>
    </source>
</evidence>
<evidence type="ECO:0000256" key="1">
    <source>
        <dbReference type="ARBA" id="ARBA00004141"/>
    </source>
</evidence>
<feature type="transmembrane region" description="Helical" evidence="8">
    <location>
        <begin position="23"/>
        <end position="40"/>
    </location>
</feature>
<proteinExistence type="predicted"/>
<dbReference type="Pfam" id="PF06422">
    <property type="entry name" value="PDR_CDR"/>
    <property type="match status" value="1"/>
</dbReference>
<evidence type="ECO:0000256" key="3">
    <source>
        <dbReference type="ARBA" id="ARBA00022692"/>
    </source>
</evidence>
<evidence type="ECO:0000256" key="9">
    <source>
        <dbReference type="SAM" id="SignalP"/>
    </source>
</evidence>
<feature type="chain" id="PRO_5012226738" description="ABC transporter domain-containing protein" evidence="9">
    <location>
        <begin position="16"/>
        <end position="643"/>
    </location>
</feature>
<keyword evidence="2" id="KW-0813">Transport</keyword>
<gene>
    <name evidence="11" type="ORF">PPTG_09384</name>
</gene>
<dbReference type="GO" id="GO:0005524">
    <property type="term" value="F:ATP binding"/>
    <property type="evidence" value="ECO:0007669"/>
    <property type="project" value="UniProtKB-KW"/>
</dbReference>
<dbReference type="VEuPathDB" id="FungiDB:PPTG_09384"/>
<evidence type="ECO:0000313" key="12">
    <source>
        <dbReference type="Proteomes" id="UP000018817"/>
    </source>
</evidence>
<feature type="transmembrane region" description="Helical" evidence="8">
    <location>
        <begin position="108"/>
        <end position="131"/>
    </location>
</feature>
<evidence type="ECO:0000256" key="7">
    <source>
        <dbReference type="ARBA" id="ARBA00023136"/>
    </source>
</evidence>